<evidence type="ECO:0000313" key="3">
    <source>
        <dbReference type="Proteomes" id="UP000011586"/>
    </source>
</evidence>
<dbReference type="EMBL" id="AOJK01000081">
    <property type="protein sequence ID" value="ELZ39223.1"/>
    <property type="molecule type" value="Genomic_DNA"/>
</dbReference>
<evidence type="ECO:0000256" key="1">
    <source>
        <dbReference type="SAM" id="Phobius"/>
    </source>
</evidence>
<organism evidence="2 3">
    <name type="scientific">Halorubrum californiense DSM 19288</name>
    <dbReference type="NCBI Taxonomy" id="1227465"/>
    <lineage>
        <taxon>Archaea</taxon>
        <taxon>Methanobacteriati</taxon>
        <taxon>Methanobacteriota</taxon>
        <taxon>Stenosarchaea group</taxon>
        <taxon>Halobacteria</taxon>
        <taxon>Halobacteriales</taxon>
        <taxon>Haloferacaceae</taxon>
        <taxon>Halorubrum</taxon>
    </lineage>
</organism>
<feature type="transmembrane region" description="Helical" evidence="1">
    <location>
        <begin position="176"/>
        <end position="201"/>
    </location>
</feature>
<accession>M0DWM6</accession>
<reference evidence="2 3" key="1">
    <citation type="journal article" date="2014" name="PLoS Genet.">
        <title>Phylogenetically driven sequencing of extremely halophilic archaea reveals strategies for static and dynamic osmo-response.</title>
        <authorList>
            <person name="Becker E.A."/>
            <person name="Seitzer P.M."/>
            <person name="Tritt A."/>
            <person name="Larsen D."/>
            <person name="Krusor M."/>
            <person name="Yao A.I."/>
            <person name="Wu D."/>
            <person name="Madern D."/>
            <person name="Eisen J.A."/>
            <person name="Darling A.E."/>
            <person name="Facciotti M.T."/>
        </authorList>
    </citation>
    <scope>NUCLEOTIDE SEQUENCE [LARGE SCALE GENOMIC DNA]</scope>
    <source>
        <strain evidence="2 3">DSM 19288</strain>
    </source>
</reference>
<feature type="transmembrane region" description="Helical" evidence="1">
    <location>
        <begin position="213"/>
        <end position="231"/>
    </location>
</feature>
<dbReference type="Proteomes" id="UP000011586">
    <property type="component" value="Unassembled WGS sequence"/>
</dbReference>
<feature type="transmembrane region" description="Helical" evidence="1">
    <location>
        <begin position="20"/>
        <end position="39"/>
    </location>
</feature>
<feature type="transmembrane region" description="Helical" evidence="1">
    <location>
        <begin position="48"/>
        <end position="69"/>
    </location>
</feature>
<keyword evidence="1" id="KW-0472">Membrane</keyword>
<evidence type="ECO:0000313" key="2">
    <source>
        <dbReference type="EMBL" id="ELZ39223.1"/>
    </source>
</evidence>
<keyword evidence="1" id="KW-1133">Transmembrane helix</keyword>
<name>M0DWM6_9EURY</name>
<gene>
    <name evidence="2" type="ORF">C463_17428</name>
</gene>
<protein>
    <submittedName>
        <fullName evidence="2">Uncharacterized protein</fullName>
    </submittedName>
</protein>
<keyword evidence="1" id="KW-0812">Transmembrane</keyword>
<sequence length="282" mass="29334">MVPTQKAFTGPREMPPVSLAITHFAVGGICTALVALYFFPPTRYARTLVLLGGGWGMLPDVHWVAPLYATELKALHASVFTNIFWFHQTLDVVDPTDSYTVAALALGAFILVVSLGDYWTYRIAERTTNPTDPGPLRVVRSLDTLVGTAGVLGLTCGVGILAVGGLHAGIDEFRGLYLGVGTALASTGGFVLGGQLTLAPWVTGRFSATATRVLAGTGSLVLVVGGGTLAANPLRYGVTAHSVVVGAVGALLLVLAVACAQLRPQHNTRWSLRPQGASGASE</sequence>
<proteinExistence type="predicted"/>
<dbReference type="AlphaFoldDB" id="M0DWM6"/>
<keyword evidence="3" id="KW-1185">Reference proteome</keyword>
<comment type="caution">
    <text evidence="2">The sequence shown here is derived from an EMBL/GenBank/DDBJ whole genome shotgun (WGS) entry which is preliminary data.</text>
</comment>
<feature type="transmembrane region" description="Helical" evidence="1">
    <location>
        <begin position="142"/>
        <end position="170"/>
    </location>
</feature>
<feature type="transmembrane region" description="Helical" evidence="1">
    <location>
        <begin position="243"/>
        <end position="262"/>
    </location>
</feature>
<dbReference type="STRING" id="1227465.C463_17428"/>
<feature type="transmembrane region" description="Helical" evidence="1">
    <location>
        <begin position="99"/>
        <end position="121"/>
    </location>
</feature>